<protein>
    <submittedName>
        <fullName evidence="3">Uncharacterized protein</fullName>
    </submittedName>
</protein>
<dbReference type="eggNOG" id="ENOG5033C59">
    <property type="taxonomic scope" value="Bacteria"/>
</dbReference>
<proteinExistence type="predicted"/>
<keyword evidence="4" id="KW-1185">Reference proteome</keyword>
<feature type="transmembrane region" description="Helical" evidence="1">
    <location>
        <begin position="35"/>
        <end position="56"/>
    </location>
</feature>
<keyword evidence="1" id="KW-0472">Membrane</keyword>
<keyword evidence="2" id="KW-0732">Signal</keyword>
<dbReference type="EMBL" id="AVBC01000014">
    <property type="protein sequence ID" value="ERL52975.1"/>
    <property type="molecule type" value="Genomic_DNA"/>
</dbReference>
<keyword evidence="1" id="KW-0812">Transmembrane</keyword>
<evidence type="ECO:0000256" key="1">
    <source>
        <dbReference type="SAM" id="Phobius"/>
    </source>
</evidence>
<accession>W1ND47</accession>
<dbReference type="RefSeq" id="WP_021817602.1">
    <property type="nucleotide sequence ID" value="NZ_AVBC01000014.1"/>
</dbReference>
<evidence type="ECO:0000256" key="2">
    <source>
        <dbReference type="SAM" id="SignalP"/>
    </source>
</evidence>
<dbReference type="PATRIC" id="fig|1178482.3.peg.658"/>
<feature type="signal peptide" evidence="2">
    <location>
        <begin position="1"/>
        <end position="25"/>
    </location>
</feature>
<name>W1ND47_9GAMM</name>
<sequence>MLRRPTRNALLLCAILAMYTAPALAYVGPGAGLTAIGTMIAVIAALVLAVIGFVWYPLKRVMRRRRAERTSADEDSQKPGE</sequence>
<comment type="caution">
    <text evidence="3">The sequence shown here is derived from an EMBL/GenBank/DDBJ whole genome shotgun (WGS) entry which is preliminary data.</text>
</comment>
<evidence type="ECO:0000313" key="3">
    <source>
        <dbReference type="EMBL" id="ERL52975.1"/>
    </source>
</evidence>
<feature type="chain" id="PRO_5004807587" evidence="2">
    <location>
        <begin position="26"/>
        <end position="81"/>
    </location>
</feature>
<dbReference type="STRING" id="1178482.AR456_09725"/>
<gene>
    <name evidence="3" type="ORF">BJB45_16980</name>
</gene>
<dbReference type="AlphaFoldDB" id="W1ND47"/>
<dbReference type="Proteomes" id="UP000019113">
    <property type="component" value="Unassembled WGS sequence"/>
</dbReference>
<reference evidence="3 4" key="1">
    <citation type="submission" date="2013-08" db="EMBL/GenBank/DDBJ databases">
        <title>draft genome of Halomonas huanghegensis, strain BJGMM-B45T.</title>
        <authorList>
            <person name="Miao C."/>
            <person name="Wan Y."/>
            <person name="Jin W."/>
        </authorList>
    </citation>
    <scope>NUCLEOTIDE SEQUENCE [LARGE SCALE GENOMIC DNA]</scope>
    <source>
        <strain evidence="3 4">BJGMM-B45</strain>
    </source>
</reference>
<keyword evidence="1" id="KW-1133">Transmembrane helix</keyword>
<evidence type="ECO:0000313" key="4">
    <source>
        <dbReference type="Proteomes" id="UP000019113"/>
    </source>
</evidence>
<organism evidence="3 4">
    <name type="scientific">Halomonas huangheensis</name>
    <dbReference type="NCBI Taxonomy" id="1178482"/>
    <lineage>
        <taxon>Bacteria</taxon>
        <taxon>Pseudomonadati</taxon>
        <taxon>Pseudomonadota</taxon>
        <taxon>Gammaproteobacteria</taxon>
        <taxon>Oceanospirillales</taxon>
        <taxon>Halomonadaceae</taxon>
        <taxon>Halomonas</taxon>
    </lineage>
</organism>